<reference evidence="2" key="1">
    <citation type="submission" date="2016-10" db="EMBL/GenBank/DDBJ databases">
        <authorList>
            <person name="Varghese N."/>
            <person name="Submissions S."/>
        </authorList>
    </citation>
    <scope>NUCLEOTIDE SEQUENCE [LARGE SCALE GENOMIC DNA]</scope>
    <source>
        <strain evidence="2">DSM 17465</strain>
    </source>
</reference>
<dbReference type="AlphaFoldDB" id="A0A1I7CKE0"/>
<evidence type="ECO:0000313" key="2">
    <source>
        <dbReference type="Proteomes" id="UP000183371"/>
    </source>
</evidence>
<name>A0A1I7CKE0_9HYPH</name>
<dbReference type="Proteomes" id="UP000183371">
    <property type="component" value="Unassembled WGS sequence"/>
</dbReference>
<dbReference type="EMBL" id="FPBD01000006">
    <property type="protein sequence ID" value="SFT99886.1"/>
    <property type="molecule type" value="Genomic_DNA"/>
</dbReference>
<gene>
    <name evidence="1" type="ORF">SAMN05444141_10675</name>
</gene>
<evidence type="ECO:0000313" key="1">
    <source>
        <dbReference type="EMBL" id="SFT99886.1"/>
    </source>
</evidence>
<proteinExistence type="predicted"/>
<sequence length="114" mass="11956">MSKLKRVALILAAITLAWGAIGLAVPFVGSVDEVAVPYPQSLQMEMLPASVRILSYDDKIAVFASDTPQLAAKLYKAGAWIVLPASNGSCLNLSELTKPARKQPGTEGAGISES</sequence>
<accession>A0A1I7CKE0</accession>
<keyword evidence="2" id="KW-1185">Reference proteome</keyword>
<dbReference type="RefSeq" id="WP_054784696.1">
    <property type="nucleotide sequence ID" value="NZ_FPBD01000006.1"/>
</dbReference>
<organism evidence="1 2">
    <name type="scientific">Pseudovibrio denitrificans</name>
    <dbReference type="NCBI Taxonomy" id="258256"/>
    <lineage>
        <taxon>Bacteria</taxon>
        <taxon>Pseudomonadati</taxon>
        <taxon>Pseudomonadota</taxon>
        <taxon>Alphaproteobacteria</taxon>
        <taxon>Hyphomicrobiales</taxon>
        <taxon>Stappiaceae</taxon>
        <taxon>Pseudovibrio</taxon>
    </lineage>
</organism>
<protein>
    <submittedName>
        <fullName evidence="1">Uncharacterized protein</fullName>
    </submittedName>
</protein>